<feature type="compositionally biased region" description="Low complexity" evidence="1">
    <location>
        <begin position="27"/>
        <end position="39"/>
    </location>
</feature>
<evidence type="ECO:0000313" key="2">
    <source>
        <dbReference type="EMBL" id="KAA1063821.1"/>
    </source>
</evidence>
<reference evidence="2 4" key="1">
    <citation type="submission" date="2019-05" db="EMBL/GenBank/DDBJ databases">
        <title>Emergence of the Ug99 lineage of the wheat stem rust pathogen through somatic hybridization.</title>
        <authorList>
            <person name="Li F."/>
            <person name="Upadhyaya N.M."/>
            <person name="Sperschneider J."/>
            <person name="Matny O."/>
            <person name="Nguyen-Phuc H."/>
            <person name="Mago R."/>
            <person name="Raley C."/>
            <person name="Miller M.E."/>
            <person name="Silverstein K.A.T."/>
            <person name="Henningsen E."/>
            <person name="Hirsch C.D."/>
            <person name="Visser B."/>
            <person name="Pretorius Z.A."/>
            <person name="Steffenson B.J."/>
            <person name="Schwessinger B."/>
            <person name="Dodds P.N."/>
            <person name="Figueroa M."/>
        </authorList>
    </citation>
    <scope>NUCLEOTIDE SEQUENCE [LARGE SCALE GENOMIC DNA]</scope>
    <source>
        <strain evidence="2 4">Ug99</strain>
    </source>
</reference>
<feature type="compositionally biased region" description="Basic and acidic residues" evidence="1">
    <location>
        <begin position="64"/>
        <end position="79"/>
    </location>
</feature>
<evidence type="ECO:0000313" key="3">
    <source>
        <dbReference type="EMBL" id="KAA1127609.1"/>
    </source>
</evidence>
<feature type="region of interest" description="Disordered" evidence="1">
    <location>
        <begin position="1"/>
        <end position="91"/>
    </location>
</feature>
<proteinExistence type="predicted"/>
<dbReference type="AlphaFoldDB" id="A0A5B0LHK0"/>
<dbReference type="EMBL" id="VDEP01000521">
    <property type="protein sequence ID" value="KAA1063821.1"/>
    <property type="molecule type" value="Genomic_DNA"/>
</dbReference>
<evidence type="ECO:0000256" key="1">
    <source>
        <dbReference type="SAM" id="MobiDB-lite"/>
    </source>
</evidence>
<feature type="region of interest" description="Disordered" evidence="1">
    <location>
        <begin position="433"/>
        <end position="458"/>
    </location>
</feature>
<dbReference type="EMBL" id="VDEP01000159">
    <property type="protein sequence ID" value="KAA1127609.1"/>
    <property type="molecule type" value="Genomic_DNA"/>
</dbReference>
<accession>A0A5B0LHK0</accession>
<name>A0A5B0LHK0_PUCGR</name>
<evidence type="ECO:0000313" key="4">
    <source>
        <dbReference type="Proteomes" id="UP000325313"/>
    </source>
</evidence>
<dbReference type="Proteomes" id="UP000325313">
    <property type="component" value="Unassembled WGS sequence"/>
</dbReference>
<protein>
    <submittedName>
        <fullName evidence="2">Uncharacterized protein</fullName>
    </submittedName>
</protein>
<feature type="compositionally biased region" description="Polar residues" evidence="1">
    <location>
        <begin position="1"/>
        <end position="26"/>
    </location>
</feature>
<organism evidence="2 4">
    <name type="scientific">Puccinia graminis f. sp. tritici</name>
    <dbReference type="NCBI Taxonomy" id="56615"/>
    <lineage>
        <taxon>Eukaryota</taxon>
        <taxon>Fungi</taxon>
        <taxon>Dikarya</taxon>
        <taxon>Basidiomycota</taxon>
        <taxon>Pucciniomycotina</taxon>
        <taxon>Pucciniomycetes</taxon>
        <taxon>Pucciniales</taxon>
        <taxon>Pucciniaceae</taxon>
        <taxon>Puccinia</taxon>
    </lineage>
</organism>
<feature type="compositionally biased region" description="Acidic residues" evidence="1">
    <location>
        <begin position="40"/>
        <end position="50"/>
    </location>
</feature>
<gene>
    <name evidence="3" type="ORF">PGTUg99_001774</name>
    <name evidence="2" type="ORF">PGTUg99_006248</name>
</gene>
<comment type="caution">
    <text evidence="2">The sequence shown here is derived from an EMBL/GenBank/DDBJ whole genome shotgun (WGS) entry which is preliminary data.</text>
</comment>
<sequence length="458" mass="51604">MASRPTASNADLGQPSSEIPNQYPPDSNSQGRHSSSPSSSEEDLSGEDEQLDPKFVVRSTKSKLKADKEKANARKDSSKIHVLSTSSELPHHASKLSRSITDFVKGMIGCGGLKFKLPLPPSTEELQQWLTWIETREDAVSSAINLQAQKSNVKTAAERKFLIRNQSEQLKQAVPRVQYTSASSSSRRIPKQFQISCDNEFKSRGFPRITFDWESPHLDNSEWNSATADILAQNWYNWSLKEQNFSKREVKGVDARAVIERWLTSMRKKFSKDNKPNTTTATEDTADDIFRRHKQQRKKPHICVIFKDVDTVSDYEDSPPVNEDPVSVSLFWRSRLLTEFVTELDKAALQMTSPQKRSSLCTFLSRKGCRNPTEEEADAYPIPPGLPLGAYDEGNLSTFSILERRRLGIPEKEDNAYTLNQALVDLKKLTHFTKPGTTESTPTPANPDAMQIESTQVH</sequence>